<feature type="compositionally biased region" description="Basic and acidic residues" evidence="2">
    <location>
        <begin position="98"/>
        <end position="107"/>
    </location>
</feature>
<dbReference type="PANTHER" id="PTHR40618:SF1">
    <property type="entry name" value="B-ZIP TRANSCRIPTION FACTOR (EUROFUNG)"/>
    <property type="match status" value="1"/>
</dbReference>
<evidence type="ECO:0000313" key="5">
    <source>
        <dbReference type="Proteomes" id="UP001642502"/>
    </source>
</evidence>
<feature type="region of interest" description="Disordered" evidence="2">
    <location>
        <begin position="186"/>
        <end position="219"/>
    </location>
</feature>
<evidence type="ECO:0000256" key="1">
    <source>
        <dbReference type="SAM" id="Coils"/>
    </source>
</evidence>
<evidence type="ECO:0000313" key="4">
    <source>
        <dbReference type="EMBL" id="CAK7262571.1"/>
    </source>
</evidence>
<protein>
    <recommendedName>
        <fullName evidence="3">BZIP domain-containing protein</fullName>
    </recommendedName>
</protein>
<feature type="region of interest" description="Disordered" evidence="2">
    <location>
        <begin position="548"/>
        <end position="567"/>
    </location>
</feature>
<dbReference type="CDD" id="cd14688">
    <property type="entry name" value="bZIP_YAP"/>
    <property type="match status" value="1"/>
</dbReference>
<feature type="compositionally biased region" description="Polar residues" evidence="2">
    <location>
        <begin position="632"/>
        <end position="666"/>
    </location>
</feature>
<feature type="compositionally biased region" description="Basic residues" evidence="2">
    <location>
        <begin position="43"/>
        <end position="53"/>
    </location>
</feature>
<feature type="compositionally biased region" description="Acidic residues" evidence="2">
    <location>
        <begin position="190"/>
        <end position="206"/>
    </location>
</feature>
<evidence type="ECO:0000256" key="2">
    <source>
        <dbReference type="SAM" id="MobiDB-lite"/>
    </source>
</evidence>
<reference evidence="4 5" key="1">
    <citation type="submission" date="2024-01" db="EMBL/GenBank/DDBJ databases">
        <authorList>
            <person name="Allen C."/>
            <person name="Tagirdzhanova G."/>
        </authorList>
    </citation>
    <scope>NUCLEOTIDE SEQUENCE [LARGE SCALE GENOMIC DNA]</scope>
    <source>
        <strain evidence="4 5">CBS 119000</strain>
    </source>
</reference>
<keyword evidence="1" id="KW-0175">Coiled coil</keyword>
<dbReference type="Proteomes" id="UP001642502">
    <property type="component" value="Unassembled WGS sequence"/>
</dbReference>
<feature type="region of interest" description="Disordered" evidence="2">
    <location>
        <begin position="35"/>
        <end position="107"/>
    </location>
</feature>
<gene>
    <name evidence="4" type="ORF">SEPCBS119000_000027</name>
</gene>
<dbReference type="InterPro" id="IPR004827">
    <property type="entry name" value="bZIP"/>
</dbReference>
<evidence type="ECO:0000259" key="3">
    <source>
        <dbReference type="Pfam" id="PF00170"/>
    </source>
</evidence>
<proteinExistence type="predicted"/>
<feature type="region of interest" description="Disordered" evidence="2">
    <location>
        <begin position="626"/>
        <end position="685"/>
    </location>
</feature>
<sequence length="763" mass="82505">MPAAPLASAASAHTTPDDVLSAVNVAPVMFLDNGKGAQSLASKARKPRSKRPSARAMNSKNTVISRDGNLGITSDDGDDEGNDGDEPEEGKRRARGRPRIDISDVSAADRRRTQIRLAQRAYRNRKENAIVSLEKRVEVLKEANEAMSNAFMALHDYAIEHGLLDAHPGLARQLRQTTEVFLEMARQSSGDEDMDENENENGEESTADYRTDKKPSQLQSMTVDDMAFRKKQQGIAEAVKTFGYQVTHQPQQSDVTAPDSLNQDMAIQQAQQIQEQLYRGGVTQTQQQDQQQYISGHSRSVFGSGFGPALDVVNAASPVSTSPAETLPPLSYVSSARDADALLLGNDASSRGSVTLSDSPMSGPANNDFGSAFGDPFAFDGSPLSLFSGYPLPPMQDSSAPDSTAVVTSTSDLGPHLADTDAFIAMASIGDPFPGLSLPLHVDIPNISFGLRLRRYAQECAYDLISRPNPPSDAISRAFGFCIRFEPIDAIRRRLGRDLEKPLSPDKFTRWDLPFVAKTPQPEENLPPYWEASALLFASSASQSAALSRDHGSGTLQTAGNDHRGRGVQAVTPLINVTLPGFEGSFFDCEETDRYLQQRGVHIPPNTESMIVEVDDADFALDDAATDTRTASESGRGSEPSMTGVATRQQSQKANSSGSRSNNHPSNYPEPRPPRGGTGQDVGFAGNTQDDVLASFLSSSLFSFEAPLQSRAAGLQRRVLMLDVRKLLRELVRRGTCLGQTPGFRPADVNAAFHMATRDTVSI</sequence>
<name>A0ABP0D4N0_9PEZI</name>
<dbReference type="EMBL" id="CAWUON010000001">
    <property type="protein sequence ID" value="CAK7262571.1"/>
    <property type="molecule type" value="Genomic_DNA"/>
</dbReference>
<feature type="domain" description="BZIP" evidence="3">
    <location>
        <begin position="110"/>
        <end position="150"/>
    </location>
</feature>
<organism evidence="4 5">
    <name type="scientific">Sporothrix epigloea</name>
    <dbReference type="NCBI Taxonomy" id="1892477"/>
    <lineage>
        <taxon>Eukaryota</taxon>
        <taxon>Fungi</taxon>
        <taxon>Dikarya</taxon>
        <taxon>Ascomycota</taxon>
        <taxon>Pezizomycotina</taxon>
        <taxon>Sordariomycetes</taxon>
        <taxon>Sordariomycetidae</taxon>
        <taxon>Ophiostomatales</taxon>
        <taxon>Ophiostomataceae</taxon>
        <taxon>Sporothrix</taxon>
    </lineage>
</organism>
<feature type="coiled-coil region" evidence="1">
    <location>
        <begin position="123"/>
        <end position="150"/>
    </location>
</feature>
<accession>A0ABP0D4N0</accession>
<dbReference type="InterPro" id="IPR046347">
    <property type="entry name" value="bZIP_sf"/>
</dbReference>
<dbReference type="Pfam" id="PF00170">
    <property type="entry name" value="bZIP_1"/>
    <property type="match status" value="1"/>
</dbReference>
<dbReference type="SUPFAM" id="SSF57959">
    <property type="entry name" value="Leucine zipper domain"/>
    <property type="match status" value="1"/>
</dbReference>
<dbReference type="Gene3D" id="1.20.5.170">
    <property type="match status" value="1"/>
</dbReference>
<keyword evidence="5" id="KW-1185">Reference proteome</keyword>
<dbReference type="PANTHER" id="PTHR40618">
    <property type="entry name" value="B-ZIP TRANSCRIPTION FACTOR (EUROFUNG)-RELATED"/>
    <property type="match status" value="1"/>
</dbReference>
<feature type="compositionally biased region" description="Acidic residues" evidence="2">
    <location>
        <begin position="75"/>
        <end position="88"/>
    </location>
</feature>
<comment type="caution">
    <text evidence="4">The sequence shown here is derived from an EMBL/GenBank/DDBJ whole genome shotgun (WGS) entry which is preliminary data.</text>
</comment>